<dbReference type="PROSITE" id="PS51371">
    <property type="entry name" value="CBS"/>
    <property type="match status" value="1"/>
</dbReference>
<evidence type="ECO:0000256" key="5">
    <source>
        <dbReference type="ARBA" id="ARBA00022598"/>
    </source>
</evidence>
<dbReference type="InterPro" id="IPR020845">
    <property type="entry name" value="AMP-binding_CS"/>
</dbReference>
<feature type="transmembrane region" description="Helical" evidence="17">
    <location>
        <begin position="909"/>
        <end position="931"/>
    </location>
</feature>
<dbReference type="SUPFAM" id="SSF81340">
    <property type="entry name" value="Clc chloride channel"/>
    <property type="match status" value="1"/>
</dbReference>
<evidence type="ECO:0000313" key="21">
    <source>
        <dbReference type="Proteomes" id="UP000583929"/>
    </source>
</evidence>
<evidence type="ECO:0000256" key="16">
    <source>
        <dbReference type="PROSITE-ProRule" id="PRU00703"/>
    </source>
</evidence>
<evidence type="ECO:0000256" key="4">
    <source>
        <dbReference type="ARBA" id="ARBA00022448"/>
    </source>
</evidence>
<comment type="caution">
    <text evidence="17">Lacks conserved residue(s) required for the propagation of feature annotation.</text>
</comment>
<accession>A0A7J6FB09</accession>
<dbReference type="EC" id="6.2.1.3" evidence="18"/>
<feature type="transmembrane region" description="Helical" evidence="17">
    <location>
        <begin position="1294"/>
        <end position="1316"/>
    </location>
</feature>
<evidence type="ECO:0000256" key="13">
    <source>
        <dbReference type="ARBA" id="ARBA00023136"/>
    </source>
</evidence>
<keyword evidence="14" id="KW-0869">Chloride channel</keyword>
<evidence type="ECO:0000259" key="19">
    <source>
        <dbReference type="PROSITE" id="PS51371"/>
    </source>
</evidence>
<dbReference type="UniPathway" id="UPA00199"/>
<keyword evidence="18" id="KW-0547">Nucleotide-binding</keyword>
<dbReference type="InterPro" id="IPR045311">
    <property type="entry name" value="LC-FACS_euk"/>
</dbReference>
<dbReference type="Gene3D" id="3.40.50.12780">
    <property type="entry name" value="N-terminal domain of ligase-like"/>
    <property type="match status" value="1"/>
</dbReference>
<keyword evidence="9" id="KW-0851">Voltage-gated channel</keyword>
<evidence type="ECO:0000256" key="11">
    <source>
        <dbReference type="ARBA" id="ARBA00023065"/>
    </source>
</evidence>
<sequence>MDSMAPQRRAKAITDHLIPSGESSSILQLNATSGEFVSEQGYSVVLPEKLQTGKWNVYRSARSPLKLVSRFQDHPEIGTLHDNFVHAIDTFRDYKYLGTRIRVDGTVGEYKWMTYGEVGTARSAIGSGLVYHGISKGSSIGLYFINRPEWLIVDHACSAYSYISVPLYDTLGPDAVKYIVNHAAVQAIFCVPQTLNSILSFLSDIPSVRLVVVVGGIDDQIPSLPSSSGVQVLSYSKLLSQGRTNPQPFCPPKPDDVATICYTSGTTGTPKGAVLTHENLIANVAGASIGVKFYPSDVYISYLPLAHIYERVNQVMTAYFGVAVGFYQGDNMKLMDDMAALRPTIFCSVPRLYNRIYAGITNAVKSSGTLKQKLFNAAYNAKKQALLNGKTPSPMWDRLVFNKIKDKLGGRVRFMVSGASPLSPDVMDFLKICFGGRVAEGYGMTETSCVISSMDEGDSLSGHVGSPNPACEIKLVDVPEMNYTTADEPYPRGEICVRGPIIFRGYHKDEEQTREVIDEDGWLHTGDIGLWFSGGRLKIIDRKKNIFKLAQGEYIAPEKIENVYAKCKFVAQCFVHGDSLNSSLVAVVSVDPDVLQEWAASEGIKFENIQQLCNDPRAKAAVLADMDSLGREAQLRGFEFAKAVTLVPEPFTLENGLLTPTFKASVKRPQAKEYFAKAISDMYAELATSDPSPQSKFTSRKNATIGTVHSPTVPRQSRALVFSWSQFRSVFRDPIRILILDFAISEINILRIRCCTDQLPYRQRFPFCAGRKFGMLSNHLQNGMETAKLAWSRLPNAEEGETDALGIAKSDVNSVESLDYEVIENYAYWEEQVPFLGFLGSKRKTFCGILCGGEMVLCTAYWHRSRLEVEAEDMCSSSTGLAAVFINISVENFAGWKFALTFAIIQKSYIAGFVVYILINLALVLSSVYIITQFAPAAAGSGIPEIKGYLNGVDTHGILLFRTLIGKIFGSIGSVGGGLALGKEGPLVHTGACIASLLGQGGSTKYHVSSRWLQVFKSDRDRRDLVTCGCAAGVAAAFRAPVGGVLFALEEVTSWWRSPLMWRVFFTSAIVAVVVRTAMGWCKSGKCGHFGSGGFIIWDTSELGSLLSSDTYITVSVQLVLILTCLIFSGQDDYYIRELLPMAVIGVIGGLLGALFNQLTFYIAGWRRNYLHKKGNRVKIYEACLVSVITSLISFGLPLLRKCSACPESDSDNGIECPRPPGMYGNYVNFYCSKDKEYNDLATLFFNTQDDAIRNLFSAKTIHEFSAQSLLTFLVMFYSLAVITYGTAVPAGQFVPGIMIGSTYGRLVGMFVVNFYAKLNIEEGTYALLGAAAFLGGSMRMTVSLCVIMVEITNNLKLLVPIMLVLLISKAVGDAFNEGFYEEQARLRNIPLLESRPKYQMRKMTAKEACGRGVVSFPRVVKVADVVSILHSNKHNGFPVIDHTRNGETLVIGLMLRTHLLVLLQSKADFQHSPLPSDSRGSRFIRHSLNEFVKPASSKGMSIDDVHLSSDDLEMYIDLAPFLNPSPYIVPEDMSLTKVYNLFRQLGLRHIFVVPRPSRVIGLITRKDLLIEENVDSATLELQSTSVRPQHRDRSSAVRNEEAERPLLNGLLVQHMSD</sequence>
<dbReference type="GO" id="GO:0005737">
    <property type="term" value="C:cytoplasm"/>
    <property type="evidence" value="ECO:0007669"/>
    <property type="project" value="UniProtKB-SubCell"/>
</dbReference>
<keyword evidence="13 17" id="KW-0472">Membrane</keyword>
<keyword evidence="18" id="KW-0443">Lipid metabolism</keyword>
<feature type="domain" description="CBS" evidence="19">
    <location>
        <begin position="1523"/>
        <end position="1580"/>
    </location>
</feature>
<evidence type="ECO:0000256" key="8">
    <source>
        <dbReference type="ARBA" id="ARBA00022832"/>
    </source>
</evidence>
<gene>
    <name evidence="20" type="ORF">G4B88_003343</name>
</gene>
<proteinExistence type="inferred from homology"/>
<comment type="subcellular location">
    <subcellularLocation>
        <location evidence="2">Cytoplasm</location>
    </subcellularLocation>
    <subcellularLocation>
        <location evidence="1 17">Membrane</location>
        <topology evidence="1 17">Multi-pass membrane protein</topology>
    </subcellularLocation>
</comment>
<dbReference type="CDD" id="cd04591">
    <property type="entry name" value="CBS_pair_voltage-gated_CLC_euk_bac"/>
    <property type="match status" value="1"/>
</dbReference>
<dbReference type="InterPro" id="IPR000873">
    <property type="entry name" value="AMP-dep_synth/lig_dom"/>
</dbReference>
<evidence type="ECO:0000256" key="14">
    <source>
        <dbReference type="ARBA" id="ARBA00023173"/>
    </source>
</evidence>
<dbReference type="PROSITE" id="PS00455">
    <property type="entry name" value="AMP_BINDING"/>
    <property type="match status" value="1"/>
</dbReference>
<evidence type="ECO:0000256" key="6">
    <source>
        <dbReference type="ARBA" id="ARBA00022692"/>
    </source>
</evidence>
<dbReference type="InterPro" id="IPR046342">
    <property type="entry name" value="CBS_dom_sf"/>
</dbReference>
<keyword evidence="4 17" id="KW-0813">Transport</keyword>
<dbReference type="InterPro" id="IPR000644">
    <property type="entry name" value="CBS_dom"/>
</dbReference>
<dbReference type="InterPro" id="IPR002251">
    <property type="entry name" value="Cl_channel_pln"/>
</dbReference>
<keyword evidence="21" id="KW-1185">Reference proteome</keyword>
<dbReference type="Gene3D" id="1.10.3080.10">
    <property type="entry name" value="Clc chloride channel"/>
    <property type="match status" value="1"/>
</dbReference>
<keyword evidence="6 17" id="KW-0812">Transmembrane</keyword>
<comment type="similarity">
    <text evidence="3 17">Belongs to the chloride channel (TC 2.A.49) family.</text>
</comment>
<feature type="transmembrane region" description="Helical" evidence="17">
    <location>
        <begin position="1025"/>
        <end position="1048"/>
    </location>
</feature>
<comment type="catalytic activity">
    <reaction evidence="18">
        <text>a long-chain fatty acid + ATP + CoA = a long-chain fatty acyl-CoA + AMP + diphosphate</text>
        <dbReference type="Rhea" id="RHEA:15421"/>
        <dbReference type="ChEBI" id="CHEBI:30616"/>
        <dbReference type="ChEBI" id="CHEBI:33019"/>
        <dbReference type="ChEBI" id="CHEBI:57287"/>
        <dbReference type="ChEBI" id="CHEBI:57560"/>
        <dbReference type="ChEBI" id="CHEBI:83139"/>
        <dbReference type="ChEBI" id="CHEBI:456215"/>
        <dbReference type="EC" id="6.2.1.3"/>
    </reaction>
</comment>
<keyword evidence="12 16" id="KW-0129">CBS domain</keyword>
<name>A0A7J6FB09_CANSA</name>
<comment type="pathway">
    <text evidence="18">Lipid metabolism; fatty acid metabolism.</text>
</comment>
<dbReference type="SMART" id="SM00116">
    <property type="entry name" value="CBS"/>
    <property type="match status" value="2"/>
</dbReference>
<dbReference type="CDD" id="cd03685">
    <property type="entry name" value="ClC_6_like"/>
    <property type="match status" value="1"/>
</dbReference>
<evidence type="ECO:0000256" key="7">
    <source>
        <dbReference type="ARBA" id="ARBA00022737"/>
    </source>
</evidence>
<evidence type="ECO:0000313" key="20">
    <source>
        <dbReference type="EMBL" id="KAF4367864.1"/>
    </source>
</evidence>
<dbReference type="PRINTS" id="PR00762">
    <property type="entry name" value="CLCHANNEL"/>
</dbReference>
<dbReference type="InterPro" id="IPR001807">
    <property type="entry name" value="ClC"/>
</dbReference>
<feature type="transmembrane region" description="Helical" evidence="17">
    <location>
        <begin position="1270"/>
        <end position="1288"/>
    </location>
</feature>
<dbReference type="SUPFAM" id="SSF56801">
    <property type="entry name" value="Acetyl-CoA synthetase-like"/>
    <property type="match status" value="1"/>
</dbReference>
<evidence type="ECO:0000256" key="17">
    <source>
        <dbReference type="RuleBase" id="RU361221"/>
    </source>
</evidence>
<dbReference type="Pfam" id="PF00654">
    <property type="entry name" value="Voltage_CLC"/>
    <property type="match status" value="1"/>
</dbReference>
<evidence type="ECO:0000256" key="18">
    <source>
        <dbReference type="RuleBase" id="RU369030"/>
    </source>
</evidence>
<keyword evidence="7" id="KW-0677">Repeat</keyword>
<evidence type="ECO:0000256" key="3">
    <source>
        <dbReference type="ARBA" id="ARBA00009476"/>
    </source>
</evidence>
<dbReference type="Pfam" id="PF00501">
    <property type="entry name" value="AMP-binding"/>
    <property type="match status" value="1"/>
</dbReference>
<keyword evidence="8 18" id="KW-0276">Fatty acid metabolism</keyword>
<dbReference type="EMBL" id="JAATIQ010000242">
    <property type="protein sequence ID" value="KAF4367864.1"/>
    <property type="molecule type" value="Genomic_DNA"/>
</dbReference>
<comment type="function">
    <text evidence="18">Catalyzes the conversion of long-chain fatty acids to their active form acyl-CoAs for both synthesis of cellular lipids, and degradation via beta-oxidation.</text>
</comment>
<dbReference type="GO" id="GO:0004467">
    <property type="term" value="F:long-chain fatty acid-CoA ligase activity"/>
    <property type="evidence" value="ECO:0007669"/>
    <property type="project" value="UniProtKB-EC"/>
</dbReference>
<keyword evidence="10 17" id="KW-1133">Transmembrane helix</keyword>
<keyword evidence="5 18" id="KW-0436">Ligase</keyword>
<evidence type="ECO:0000256" key="9">
    <source>
        <dbReference type="ARBA" id="ARBA00022882"/>
    </source>
</evidence>
<dbReference type="Proteomes" id="UP000583929">
    <property type="component" value="Unassembled WGS sequence"/>
</dbReference>
<feature type="transmembrane region" description="Helical" evidence="17">
    <location>
        <begin position="1060"/>
        <end position="1079"/>
    </location>
</feature>
<dbReference type="InterPro" id="IPR042099">
    <property type="entry name" value="ANL_N_sf"/>
</dbReference>
<reference evidence="20 21" key="1">
    <citation type="journal article" date="2020" name="bioRxiv">
        <title>Sequence and annotation of 42 cannabis genomes reveals extensive copy number variation in cannabinoid synthesis and pathogen resistance genes.</title>
        <authorList>
            <person name="Mckernan K.J."/>
            <person name="Helbert Y."/>
            <person name="Kane L.T."/>
            <person name="Ebling H."/>
            <person name="Zhang L."/>
            <person name="Liu B."/>
            <person name="Eaton Z."/>
            <person name="Mclaughlin S."/>
            <person name="Kingan S."/>
            <person name="Baybayan P."/>
            <person name="Concepcion G."/>
            <person name="Jordan M."/>
            <person name="Riva A."/>
            <person name="Barbazuk W."/>
            <person name="Harkins T."/>
        </authorList>
    </citation>
    <scope>NUCLEOTIDE SEQUENCE [LARGE SCALE GENOMIC DNA]</scope>
    <source>
        <strain evidence="21">cv. Jamaican Lion 4</strain>
        <tissue evidence="20">Leaf</tissue>
    </source>
</reference>
<feature type="transmembrane region" description="Helical" evidence="17">
    <location>
        <begin position="1328"/>
        <end position="1352"/>
    </location>
</feature>
<keyword evidence="11 17" id="KW-0406">Ion transport</keyword>
<protein>
    <recommendedName>
        <fullName evidence="17 18">Multifunctional fusion protein</fullName>
    </recommendedName>
    <domain>
        <recommendedName>
            <fullName evidence="18">Long-chain-fatty-acid--CoA ligase</fullName>
            <ecNumber evidence="18">6.2.1.3</ecNumber>
        </recommendedName>
    </domain>
    <domain>
        <recommendedName>
            <fullName evidence="17">Chloride channel protein</fullName>
        </recommendedName>
    </domain>
</protein>
<dbReference type="GO" id="GO:0005247">
    <property type="term" value="F:voltage-gated chloride channel activity"/>
    <property type="evidence" value="ECO:0007669"/>
    <property type="project" value="InterPro"/>
</dbReference>
<evidence type="ECO:0000256" key="10">
    <source>
        <dbReference type="ARBA" id="ARBA00022989"/>
    </source>
</evidence>
<evidence type="ECO:0000256" key="15">
    <source>
        <dbReference type="ARBA" id="ARBA00023214"/>
    </source>
</evidence>
<dbReference type="Gene3D" id="3.10.580.10">
    <property type="entry name" value="CBS-domain"/>
    <property type="match status" value="1"/>
</dbReference>
<comment type="similarity">
    <text evidence="18">Belongs to the ATP-dependent AMP-binding enzyme family.</text>
</comment>
<feature type="transmembrane region" description="Helical" evidence="17">
    <location>
        <begin position="1142"/>
        <end position="1164"/>
    </location>
</feature>
<organism evidence="20 21">
    <name type="scientific">Cannabis sativa</name>
    <name type="common">Hemp</name>
    <name type="synonym">Marijuana</name>
    <dbReference type="NCBI Taxonomy" id="3483"/>
    <lineage>
        <taxon>Eukaryota</taxon>
        <taxon>Viridiplantae</taxon>
        <taxon>Streptophyta</taxon>
        <taxon>Embryophyta</taxon>
        <taxon>Tracheophyta</taxon>
        <taxon>Spermatophyta</taxon>
        <taxon>Magnoliopsida</taxon>
        <taxon>eudicotyledons</taxon>
        <taxon>Gunneridae</taxon>
        <taxon>Pentapetalae</taxon>
        <taxon>rosids</taxon>
        <taxon>fabids</taxon>
        <taxon>Rosales</taxon>
        <taxon>Cannabaceae</taxon>
        <taxon>Cannabis</taxon>
    </lineage>
</organism>
<keyword evidence="9" id="KW-0407">Ion channel</keyword>
<dbReference type="SUPFAM" id="SSF54631">
    <property type="entry name" value="CBS-domain pair"/>
    <property type="match status" value="1"/>
</dbReference>
<dbReference type="FunFam" id="3.10.580.10:FF:000047">
    <property type="entry name" value="Chloride channel protein"/>
    <property type="match status" value="1"/>
</dbReference>
<dbReference type="GO" id="GO:0005524">
    <property type="term" value="F:ATP binding"/>
    <property type="evidence" value="ECO:0007669"/>
    <property type="project" value="UniProtKB-KW"/>
</dbReference>
<comment type="caution">
    <text evidence="20">The sequence shown here is derived from an EMBL/GenBank/DDBJ whole genome shotgun (WGS) entry which is preliminary data.</text>
</comment>
<dbReference type="InterPro" id="IPR051280">
    <property type="entry name" value="Cl-channel/antiporter"/>
</dbReference>
<dbReference type="PANTHER" id="PTHR11689">
    <property type="entry name" value="CHLORIDE CHANNEL PROTEIN CLC FAMILY MEMBER"/>
    <property type="match status" value="1"/>
</dbReference>
<evidence type="ECO:0000256" key="12">
    <source>
        <dbReference type="ARBA" id="ARBA00023122"/>
    </source>
</evidence>
<dbReference type="PANTHER" id="PTHR11689:SF136">
    <property type="entry name" value="H(+)_CL(-) EXCHANGE TRANSPORTER 7"/>
    <property type="match status" value="1"/>
</dbReference>
<dbReference type="PRINTS" id="PR01120">
    <property type="entry name" value="CLCHANNELPLT"/>
</dbReference>
<evidence type="ECO:0000256" key="1">
    <source>
        <dbReference type="ARBA" id="ARBA00004141"/>
    </source>
</evidence>
<keyword evidence="18" id="KW-0067">ATP-binding</keyword>
<evidence type="ECO:0000256" key="2">
    <source>
        <dbReference type="ARBA" id="ARBA00004496"/>
    </source>
</evidence>
<feature type="transmembrane region" description="Helical" evidence="17">
    <location>
        <begin position="1111"/>
        <end position="1130"/>
    </location>
</feature>
<dbReference type="GO" id="GO:0034707">
    <property type="term" value="C:chloride channel complex"/>
    <property type="evidence" value="ECO:0007669"/>
    <property type="project" value="UniProtKB-KW"/>
</dbReference>
<dbReference type="Pfam" id="PF00571">
    <property type="entry name" value="CBS"/>
    <property type="match status" value="1"/>
</dbReference>
<dbReference type="CDD" id="cd05927">
    <property type="entry name" value="LC-FACS_euk"/>
    <property type="match status" value="1"/>
</dbReference>
<keyword evidence="15 17" id="KW-0868">Chloride</keyword>
<dbReference type="InterPro" id="IPR014743">
    <property type="entry name" value="Cl-channel_core"/>
</dbReference>